<gene>
    <name evidence="1" type="ORF">FHK87_16415</name>
</gene>
<name>A0A504J7D1_9FLAO</name>
<dbReference type="Proteomes" id="UP000315540">
    <property type="component" value="Unassembled WGS sequence"/>
</dbReference>
<accession>A0A504J7D1</accession>
<dbReference type="RefSeq" id="WP_140594850.1">
    <property type="nucleotide sequence ID" value="NZ_VFWZ01000005.1"/>
</dbReference>
<comment type="caution">
    <text evidence="1">The sequence shown here is derived from an EMBL/GenBank/DDBJ whole genome shotgun (WGS) entry which is preliminary data.</text>
</comment>
<protein>
    <submittedName>
        <fullName evidence="1">Uncharacterized protein</fullName>
    </submittedName>
</protein>
<evidence type="ECO:0000313" key="2">
    <source>
        <dbReference type="Proteomes" id="UP000315540"/>
    </source>
</evidence>
<evidence type="ECO:0000313" key="1">
    <source>
        <dbReference type="EMBL" id="TPN84515.1"/>
    </source>
</evidence>
<dbReference type="EMBL" id="VFWZ01000005">
    <property type="protein sequence ID" value="TPN84515.1"/>
    <property type="molecule type" value="Genomic_DNA"/>
</dbReference>
<organism evidence="1 2">
    <name type="scientific">Aquimarina algicola</name>
    <dbReference type="NCBI Taxonomy" id="2589995"/>
    <lineage>
        <taxon>Bacteria</taxon>
        <taxon>Pseudomonadati</taxon>
        <taxon>Bacteroidota</taxon>
        <taxon>Flavobacteriia</taxon>
        <taxon>Flavobacteriales</taxon>
        <taxon>Flavobacteriaceae</taxon>
        <taxon>Aquimarina</taxon>
    </lineage>
</organism>
<dbReference type="PROSITE" id="PS51257">
    <property type="entry name" value="PROKAR_LIPOPROTEIN"/>
    <property type="match status" value="1"/>
</dbReference>
<reference evidence="1 2" key="1">
    <citation type="submission" date="2019-06" db="EMBL/GenBank/DDBJ databases">
        <authorList>
            <person name="Meng X."/>
        </authorList>
    </citation>
    <scope>NUCLEOTIDE SEQUENCE [LARGE SCALE GENOMIC DNA]</scope>
    <source>
        <strain evidence="1 2">M625</strain>
    </source>
</reference>
<proteinExistence type="predicted"/>
<keyword evidence="2" id="KW-1185">Reference proteome</keyword>
<dbReference type="AlphaFoldDB" id="A0A504J7D1"/>
<sequence>MNNFKHFLFIILISLSFFSCHSQKEELRITSKVSELPVKILEIKKFKDSSEVYLMIPQEFSIINSLKSDLRLSRSHLGKFSNIISLKDYHLYSFDGELKDAPYKMKIDKGETKNFRLYAGYRMIISDQKILNQLNKTNLVQTKQNFQVYDIGGIKKNEEFLNQKVPDSLEGSIYLQFYNFSSKQRFFKDTPVEF</sequence>